<reference evidence="2" key="1">
    <citation type="submission" date="2021-03" db="EMBL/GenBank/DDBJ databases">
        <title>Ottowia sp. 27C isolated from the cloaca of a Giant Asian pond turtle (Heosemys grandis).</title>
        <authorList>
            <person name="Spergser J."/>
            <person name="Busse H.-J."/>
        </authorList>
    </citation>
    <scope>NUCLEOTIDE SEQUENCE</scope>
    <source>
        <strain evidence="2">27C</strain>
    </source>
</reference>
<feature type="transmembrane region" description="Helical" evidence="1">
    <location>
        <begin position="548"/>
        <end position="570"/>
    </location>
</feature>
<feature type="transmembrane region" description="Helical" evidence="1">
    <location>
        <begin position="486"/>
        <end position="506"/>
    </location>
</feature>
<feature type="transmembrane region" description="Helical" evidence="1">
    <location>
        <begin position="600"/>
        <end position="624"/>
    </location>
</feature>
<dbReference type="EMBL" id="CP071796">
    <property type="protein sequence ID" value="QTD45870.1"/>
    <property type="molecule type" value="Genomic_DNA"/>
</dbReference>
<dbReference type="InterPro" id="IPR011385">
    <property type="entry name" value="Site-sp_rcmbase"/>
</dbReference>
<dbReference type="AlphaFoldDB" id="A0A975H412"/>
<protein>
    <submittedName>
        <fullName evidence="2">Recombinase</fullName>
    </submittedName>
</protein>
<dbReference type="Proteomes" id="UP000663903">
    <property type="component" value="Chromosome"/>
</dbReference>
<dbReference type="PIRSF" id="PIRSF015380">
    <property type="entry name" value="Site-sp_rcmb"/>
    <property type="match status" value="1"/>
</dbReference>
<keyword evidence="1" id="KW-1133">Transmembrane helix</keyword>
<feature type="transmembrane region" description="Helical" evidence="1">
    <location>
        <begin position="437"/>
        <end position="458"/>
    </location>
</feature>
<organism evidence="2 3">
    <name type="scientific">Ottowia testudinis</name>
    <dbReference type="NCBI Taxonomy" id="2816950"/>
    <lineage>
        <taxon>Bacteria</taxon>
        <taxon>Pseudomonadati</taxon>
        <taxon>Pseudomonadota</taxon>
        <taxon>Betaproteobacteria</taxon>
        <taxon>Burkholderiales</taxon>
        <taxon>Comamonadaceae</taxon>
        <taxon>Ottowia</taxon>
    </lineage>
</organism>
<gene>
    <name evidence="2" type="ORF">J1M35_02825</name>
</gene>
<name>A0A975H412_9BURK</name>
<feature type="transmembrane region" description="Helical" evidence="1">
    <location>
        <begin position="373"/>
        <end position="395"/>
    </location>
</feature>
<keyword evidence="1" id="KW-0472">Membrane</keyword>
<proteinExistence type="predicted"/>
<feature type="transmembrane region" description="Helical" evidence="1">
    <location>
        <begin position="341"/>
        <end position="361"/>
    </location>
</feature>
<evidence type="ECO:0000313" key="3">
    <source>
        <dbReference type="Proteomes" id="UP000663903"/>
    </source>
</evidence>
<keyword evidence="3" id="KW-1185">Reference proteome</keyword>
<dbReference type="Pfam" id="PF10136">
    <property type="entry name" value="SpecificRecomb"/>
    <property type="match status" value="1"/>
</dbReference>
<keyword evidence="1" id="KW-0812">Transmembrane</keyword>
<sequence length="678" mass="75054">MTTPQLELIDLLRAIDPHAPLAERHLWLIGLLDWVRGEAQNPDVAVARVRMLIDAAELRPDWLKLWHQWWEEFLTTVDATPLLADLGFASHGTFVNELMRRLRRRWLPPTPETTDLSELFTLLFPSDFDARWLRALDARTLRRLRIVLFRAEPLGAPSRVPDYALRSLMDALAYATSQISAVGQSADVRLRMSPEARDGRPFEDLPIVFEALRRAVLADGRQSAPAQVAAANLLEQLDACRAAASTVYSHLQEHGISVNIEFQLRQLRQRILRVKALLLCLETDSPAQATAQLLSHLVKVSQDSASMRALWSSSTELLAAKVTERNAETGQHYITRDAGEYVHMLGAAAGGGAVLALTTWIKLALGALALSAFWGGLYAGINYAVSFVIIMLLHWTVATKQPAMTAPAMAAQLKNMNTPEQTEHFVDEMVYLLRSQFAAILGNVGLVIPVAIVVALVLQKLGWTGVMDPYHAQYILAHHHLLGPTALFAAATGVLLFASSIVAGWIENWFVFNRLDSVLAHHPRFTRWLGRERAARWGRYWREHISGYTANISLGLMLGLVPPIVSFFGIPFEVRHVTLVAGQIAAAVHELGMGVLHQPALGWAVGGIVITGLMNLALSFTLAFKLALTAQNVPAVDRRRVYRALGWRALREPLSFVLPLRLKRRAAPAAAKRVTPDG</sequence>
<dbReference type="KEGG" id="otd:J1M35_02825"/>
<evidence type="ECO:0000256" key="1">
    <source>
        <dbReference type="SAM" id="Phobius"/>
    </source>
</evidence>
<dbReference type="RefSeq" id="WP_208009660.1">
    <property type="nucleotide sequence ID" value="NZ_CP071796.1"/>
</dbReference>
<evidence type="ECO:0000313" key="2">
    <source>
        <dbReference type="EMBL" id="QTD45870.1"/>
    </source>
</evidence>
<accession>A0A975H412</accession>